<gene>
    <name evidence="9" type="ORF">IAA67_01520</name>
</gene>
<comment type="similarity">
    <text evidence="3 8">Belongs to the methylenetetrahydrofolate reductase family.</text>
</comment>
<evidence type="ECO:0000256" key="2">
    <source>
        <dbReference type="ARBA" id="ARBA00004777"/>
    </source>
</evidence>
<dbReference type="Pfam" id="PF02219">
    <property type="entry name" value="MTHFR"/>
    <property type="match status" value="1"/>
</dbReference>
<proteinExistence type="inferred from homology"/>
<keyword evidence="4 8" id="KW-0285">Flavoprotein</keyword>
<dbReference type="InterPro" id="IPR003171">
    <property type="entry name" value="Mehydrof_redctse-like"/>
</dbReference>
<evidence type="ECO:0000256" key="3">
    <source>
        <dbReference type="ARBA" id="ARBA00006743"/>
    </source>
</evidence>
<sequence>MSLLEKALESGKFGVTAEMAPPKGYDFSEQLEAAALLNGKVHGINVTDMQSASLKATSLGLCIKLKLAGCEPILQMTGRDRSRMAIMGDMLSAAAFGIDTMLALTGDHPTVGDVKDSKPVYDLDSVGILRMLSKMEATGQDCGGNDLKETPRFYKGAAVTPVYEPLFLQINKLRQKVDAGAKYIQTQGIFDLEQFKRFMDEVDKAGIKAHIMAGIIPLKAAGMAKYMNENVPGIAVPQSMIDRLAAAAAEGKEKGVKGLPMAMGIEMAAEMIAQIKDQKLCDGVHIMAIGAEKNVPAILEKAGIDISAQ</sequence>
<organism evidence="9 10">
    <name type="scientific">Candidatus Avoscillospira stercorigallinarum</name>
    <dbReference type="NCBI Taxonomy" id="2840708"/>
    <lineage>
        <taxon>Bacteria</taxon>
        <taxon>Bacillati</taxon>
        <taxon>Bacillota</taxon>
        <taxon>Clostridia</taxon>
        <taxon>Eubacteriales</taxon>
        <taxon>Oscillospiraceae</taxon>
        <taxon>Oscillospiraceae incertae sedis</taxon>
        <taxon>Candidatus Avoscillospira</taxon>
    </lineage>
</organism>
<evidence type="ECO:0000313" key="10">
    <source>
        <dbReference type="Proteomes" id="UP000886874"/>
    </source>
</evidence>
<dbReference type="GO" id="GO:0071949">
    <property type="term" value="F:FAD binding"/>
    <property type="evidence" value="ECO:0007669"/>
    <property type="project" value="TreeGrafter"/>
</dbReference>
<comment type="pathway">
    <text evidence="2 8">One-carbon metabolism; tetrahydrofolate interconversion.</text>
</comment>
<evidence type="ECO:0000256" key="5">
    <source>
        <dbReference type="ARBA" id="ARBA00022827"/>
    </source>
</evidence>
<dbReference type="AlphaFoldDB" id="A0A9D0Z4J9"/>
<evidence type="ECO:0000256" key="7">
    <source>
        <dbReference type="ARBA" id="ARBA00048628"/>
    </source>
</evidence>
<dbReference type="InterPro" id="IPR029041">
    <property type="entry name" value="FAD-linked_oxidoreductase-like"/>
</dbReference>
<evidence type="ECO:0000256" key="4">
    <source>
        <dbReference type="ARBA" id="ARBA00022630"/>
    </source>
</evidence>
<dbReference type="GO" id="GO:0009086">
    <property type="term" value="P:methionine biosynthetic process"/>
    <property type="evidence" value="ECO:0007669"/>
    <property type="project" value="TreeGrafter"/>
</dbReference>
<dbReference type="Gene3D" id="3.20.20.220">
    <property type="match status" value="1"/>
</dbReference>
<evidence type="ECO:0000256" key="6">
    <source>
        <dbReference type="ARBA" id="ARBA00023002"/>
    </source>
</evidence>
<dbReference type="PANTHER" id="PTHR45754">
    <property type="entry name" value="METHYLENETETRAHYDROFOLATE REDUCTASE"/>
    <property type="match status" value="1"/>
</dbReference>
<dbReference type="SUPFAM" id="SSF51730">
    <property type="entry name" value="FAD-linked oxidoreductase"/>
    <property type="match status" value="1"/>
</dbReference>
<dbReference type="EMBL" id="DVFN01000019">
    <property type="protein sequence ID" value="HIQ68997.1"/>
    <property type="molecule type" value="Genomic_DNA"/>
</dbReference>
<evidence type="ECO:0000313" key="9">
    <source>
        <dbReference type="EMBL" id="HIQ68997.1"/>
    </source>
</evidence>
<evidence type="ECO:0000256" key="8">
    <source>
        <dbReference type="RuleBase" id="RU003862"/>
    </source>
</evidence>
<comment type="caution">
    <text evidence="9">The sequence shown here is derived from an EMBL/GenBank/DDBJ whole genome shotgun (WGS) entry which is preliminary data.</text>
</comment>
<dbReference type="GO" id="GO:0005829">
    <property type="term" value="C:cytosol"/>
    <property type="evidence" value="ECO:0007669"/>
    <property type="project" value="TreeGrafter"/>
</dbReference>
<dbReference type="Proteomes" id="UP000886874">
    <property type="component" value="Unassembled WGS sequence"/>
</dbReference>
<comment type="cofactor">
    <cofactor evidence="1 8">
        <name>FAD</name>
        <dbReference type="ChEBI" id="CHEBI:57692"/>
    </cofactor>
</comment>
<keyword evidence="5 8" id="KW-0274">FAD</keyword>
<keyword evidence="6 8" id="KW-0560">Oxidoreductase</keyword>
<comment type="catalytic activity">
    <reaction evidence="7">
        <text>(6S)-5-methyl-5,6,7,8-tetrahydrofolate + NAD(+) = (6R)-5,10-methylene-5,6,7,8-tetrahydrofolate + NADH + H(+)</text>
        <dbReference type="Rhea" id="RHEA:19821"/>
        <dbReference type="ChEBI" id="CHEBI:15378"/>
        <dbReference type="ChEBI" id="CHEBI:15636"/>
        <dbReference type="ChEBI" id="CHEBI:18608"/>
        <dbReference type="ChEBI" id="CHEBI:57540"/>
        <dbReference type="ChEBI" id="CHEBI:57945"/>
        <dbReference type="EC" id="1.5.1.54"/>
    </reaction>
    <physiologicalReaction direction="right-to-left" evidence="7">
        <dbReference type="Rhea" id="RHEA:19823"/>
    </physiologicalReaction>
</comment>
<dbReference type="GO" id="GO:0035999">
    <property type="term" value="P:tetrahydrofolate interconversion"/>
    <property type="evidence" value="ECO:0007669"/>
    <property type="project" value="TreeGrafter"/>
</dbReference>
<dbReference type="PANTHER" id="PTHR45754:SF3">
    <property type="entry name" value="METHYLENETETRAHYDROFOLATE REDUCTASE (NADPH)"/>
    <property type="match status" value="1"/>
</dbReference>
<reference evidence="9" key="1">
    <citation type="submission" date="2020-10" db="EMBL/GenBank/DDBJ databases">
        <authorList>
            <person name="Gilroy R."/>
        </authorList>
    </citation>
    <scope>NUCLEOTIDE SEQUENCE</scope>
    <source>
        <strain evidence="9">ChiSjej2B20-13462</strain>
    </source>
</reference>
<protein>
    <recommendedName>
        <fullName evidence="8">Methylenetetrahydrofolate reductase</fullName>
    </recommendedName>
</protein>
<accession>A0A9D0Z4J9</accession>
<dbReference type="GO" id="GO:0106312">
    <property type="term" value="F:methylenetetrahydrofolate reductase (NADH) activity"/>
    <property type="evidence" value="ECO:0007669"/>
    <property type="project" value="UniProtKB-EC"/>
</dbReference>
<evidence type="ECO:0000256" key="1">
    <source>
        <dbReference type="ARBA" id="ARBA00001974"/>
    </source>
</evidence>
<reference evidence="9" key="2">
    <citation type="journal article" date="2021" name="PeerJ">
        <title>Extensive microbial diversity within the chicken gut microbiome revealed by metagenomics and culture.</title>
        <authorList>
            <person name="Gilroy R."/>
            <person name="Ravi A."/>
            <person name="Getino M."/>
            <person name="Pursley I."/>
            <person name="Horton D.L."/>
            <person name="Alikhan N.F."/>
            <person name="Baker D."/>
            <person name="Gharbi K."/>
            <person name="Hall N."/>
            <person name="Watson M."/>
            <person name="Adriaenssens E.M."/>
            <person name="Foster-Nyarko E."/>
            <person name="Jarju S."/>
            <person name="Secka A."/>
            <person name="Antonio M."/>
            <person name="Oren A."/>
            <person name="Chaudhuri R.R."/>
            <person name="La Ragione R."/>
            <person name="Hildebrand F."/>
            <person name="Pallen M.J."/>
        </authorList>
    </citation>
    <scope>NUCLEOTIDE SEQUENCE</scope>
    <source>
        <strain evidence="9">ChiSjej2B20-13462</strain>
    </source>
</reference>
<dbReference type="CDD" id="cd00537">
    <property type="entry name" value="MTHFR"/>
    <property type="match status" value="1"/>
</dbReference>
<name>A0A9D0Z4J9_9FIRM</name>